<name>A0ABW1NDS5_9ACTN</name>
<evidence type="ECO:0000256" key="1">
    <source>
        <dbReference type="ARBA" id="ARBA00022603"/>
    </source>
</evidence>
<dbReference type="PANTHER" id="PTHR43861">
    <property type="entry name" value="TRANS-ACONITATE 2-METHYLTRANSFERASE-RELATED"/>
    <property type="match status" value="1"/>
</dbReference>
<dbReference type="GO" id="GO:0032259">
    <property type="term" value="P:methylation"/>
    <property type="evidence" value="ECO:0007669"/>
    <property type="project" value="UniProtKB-KW"/>
</dbReference>
<proteinExistence type="predicted"/>
<keyword evidence="1 4" id="KW-0489">Methyltransferase</keyword>
<dbReference type="CDD" id="cd02440">
    <property type="entry name" value="AdoMet_MTases"/>
    <property type="match status" value="1"/>
</dbReference>
<dbReference type="Gene3D" id="3.40.50.150">
    <property type="entry name" value="Vaccinia Virus protein VP39"/>
    <property type="match status" value="1"/>
</dbReference>
<protein>
    <submittedName>
        <fullName evidence="4">Class I SAM-dependent methyltransferase</fullName>
    </submittedName>
</protein>
<organism evidence="4 5">
    <name type="scientific">Sphaerisporangium aureirubrum</name>
    <dbReference type="NCBI Taxonomy" id="1544736"/>
    <lineage>
        <taxon>Bacteria</taxon>
        <taxon>Bacillati</taxon>
        <taxon>Actinomycetota</taxon>
        <taxon>Actinomycetes</taxon>
        <taxon>Streptosporangiales</taxon>
        <taxon>Streptosporangiaceae</taxon>
        <taxon>Sphaerisporangium</taxon>
    </lineage>
</organism>
<gene>
    <name evidence="4" type="ORF">ACFP1K_09940</name>
</gene>
<dbReference type="GO" id="GO:0008168">
    <property type="term" value="F:methyltransferase activity"/>
    <property type="evidence" value="ECO:0007669"/>
    <property type="project" value="UniProtKB-KW"/>
</dbReference>
<dbReference type="EMBL" id="JBHSRF010000009">
    <property type="protein sequence ID" value="MFC6081480.1"/>
    <property type="molecule type" value="Genomic_DNA"/>
</dbReference>
<reference evidence="5" key="1">
    <citation type="journal article" date="2019" name="Int. J. Syst. Evol. Microbiol.">
        <title>The Global Catalogue of Microorganisms (GCM) 10K type strain sequencing project: providing services to taxonomists for standard genome sequencing and annotation.</title>
        <authorList>
            <consortium name="The Broad Institute Genomics Platform"/>
            <consortium name="The Broad Institute Genome Sequencing Center for Infectious Disease"/>
            <person name="Wu L."/>
            <person name="Ma J."/>
        </authorList>
    </citation>
    <scope>NUCLEOTIDE SEQUENCE [LARGE SCALE GENOMIC DNA]</scope>
    <source>
        <strain evidence="5">JCM 30346</strain>
    </source>
</reference>
<evidence type="ECO:0000313" key="4">
    <source>
        <dbReference type="EMBL" id="MFC6081480.1"/>
    </source>
</evidence>
<sequence>MAHRHHHHATAEDDGSAMAELLDLDAEIFRPVLTEVIGLIHGLAAGMPVRRILDLGSGTGTGVFALLQRFEDADAIAVDTSAQMLHRVEDRARDLGVARRLRTVEADLDAAWPAVGTVDLVWASASMHHMTDPARVLTDVFAALRPGGLLAMMELDSFPRSLPGDLGIGRPGLEDRCHAALAEAHAAEMPHFHADWSSFLSGAGFTVEVAQTFTVDLPPPLSEHSRRYALAFLRRIRSRVEDRLSAEDLATLDTVIDGDGPDGALRRDDLFVRGTRTALVARRP</sequence>
<accession>A0ABW1NDS5</accession>
<keyword evidence="5" id="KW-1185">Reference proteome</keyword>
<dbReference type="InterPro" id="IPR041698">
    <property type="entry name" value="Methyltransf_25"/>
</dbReference>
<evidence type="ECO:0000259" key="3">
    <source>
        <dbReference type="Pfam" id="PF13649"/>
    </source>
</evidence>
<dbReference type="Pfam" id="PF13649">
    <property type="entry name" value="Methyltransf_25"/>
    <property type="match status" value="1"/>
</dbReference>
<comment type="caution">
    <text evidence="4">The sequence shown here is derived from an EMBL/GenBank/DDBJ whole genome shotgun (WGS) entry which is preliminary data.</text>
</comment>
<evidence type="ECO:0000313" key="5">
    <source>
        <dbReference type="Proteomes" id="UP001596137"/>
    </source>
</evidence>
<dbReference type="RefSeq" id="WP_380749439.1">
    <property type="nucleotide sequence ID" value="NZ_JBHSRF010000009.1"/>
</dbReference>
<keyword evidence="2" id="KW-0808">Transferase</keyword>
<dbReference type="SUPFAM" id="SSF53335">
    <property type="entry name" value="S-adenosyl-L-methionine-dependent methyltransferases"/>
    <property type="match status" value="1"/>
</dbReference>
<feature type="domain" description="Methyltransferase" evidence="3">
    <location>
        <begin position="52"/>
        <end position="148"/>
    </location>
</feature>
<dbReference type="Proteomes" id="UP001596137">
    <property type="component" value="Unassembled WGS sequence"/>
</dbReference>
<dbReference type="InterPro" id="IPR029063">
    <property type="entry name" value="SAM-dependent_MTases_sf"/>
</dbReference>
<dbReference type="PANTHER" id="PTHR43861:SF1">
    <property type="entry name" value="TRANS-ACONITATE 2-METHYLTRANSFERASE"/>
    <property type="match status" value="1"/>
</dbReference>
<evidence type="ECO:0000256" key="2">
    <source>
        <dbReference type="ARBA" id="ARBA00022679"/>
    </source>
</evidence>